<evidence type="ECO:0000313" key="4">
    <source>
        <dbReference type="Proteomes" id="UP001431209"/>
    </source>
</evidence>
<feature type="coiled-coil region" evidence="1">
    <location>
        <begin position="145"/>
        <end position="195"/>
    </location>
</feature>
<keyword evidence="4" id="KW-1185">Reference proteome</keyword>
<feature type="non-terminal residue" evidence="3">
    <location>
        <position position="328"/>
    </location>
</feature>
<protein>
    <submittedName>
        <fullName evidence="3">Skp</fullName>
    </submittedName>
</protein>
<organism evidence="3 4">
    <name type="scientific">Acrasis kona</name>
    <dbReference type="NCBI Taxonomy" id="1008807"/>
    <lineage>
        <taxon>Eukaryota</taxon>
        <taxon>Discoba</taxon>
        <taxon>Heterolobosea</taxon>
        <taxon>Tetramitia</taxon>
        <taxon>Eutetramitia</taxon>
        <taxon>Acrasidae</taxon>
        <taxon>Acrasis</taxon>
    </lineage>
</organism>
<proteinExistence type="predicted"/>
<comment type="caution">
    <text evidence="3">The sequence shown here is derived from an EMBL/GenBank/DDBJ whole genome shotgun (WGS) entry which is preliminary data.</text>
</comment>
<gene>
    <name evidence="3" type="ORF">AKO1_005519</name>
</gene>
<feature type="region of interest" description="Disordered" evidence="2">
    <location>
        <begin position="1"/>
        <end position="21"/>
    </location>
</feature>
<dbReference type="AlphaFoldDB" id="A0AAW2YL02"/>
<evidence type="ECO:0000256" key="1">
    <source>
        <dbReference type="SAM" id="Coils"/>
    </source>
</evidence>
<feature type="region of interest" description="Disordered" evidence="2">
    <location>
        <begin position="305"/>
        <end position="328"/>
    </location>
</feature>
<keyword evidence="1" id="KW-0175">Coiled coil</keyword>
<evidence type="ECO:0000256" key="2">
    <source>
        <dbReference type="SAM" id="MobiDB-lite"/>
    </source>
</evidence>
<dbReference type="Proteomes" id="UP001431209">
    <property type="component" value="Unassembled WGS sequence"/>
</dbReference>
<name>A0AAW2YL02_9EUKA</name>
<reference evidence="3 4" key="1">
    <citation type="submission" date="2024-03" db="EMBL/GenBank/DDBJ databases">
        <title>The Acrasis kona genome and developmental transcriptomes reveal deep origins of eukaryotic multicellular pathways.</title>
        <authorList>
            <person name="Sheikh S."/>
            <person name="Fu C.-J."/>
            <person name="Brown M.W."/>
            <person name="Baldauf S.L."/>
        </authorList>
    </citation>
    <scope>NUCLEOTIDE SEQUENCE [LARGE SCALE GENOMIC DNA]</scope>
    <source>
        <strain evidence="3 4">ATCC MYA-3509</strain>
    </source>
</reference>
<accession>A0AAW2YL02</accession>
<sequence length="328" mass="38017">MNTPNSATKGPATPLPATPTSAVFTPGGHSYMNNPFLNVIRTGSHGIPAQFGNGSVLTQLSAQHRILGAPNPYNPPANVFQSQPIKSHANAFQNTQQQHQWMLQHNHAYFMNNLINETQGTTEPNFEPFEKQSKQIRHLYRQAKLKQLRQFQEQLNSQSIQLEAEDDEEQQLINIQQQQALIEQEEKNDVEEQEKQDSSWFTCLQQESLKRYSQNAKYVNEIFFGELPNPVPNKDYEAINSQIRDQVKKLDDEIQKMESDLQERLEDIVKKAETFKTLHDQVKNARSSEEFERCKRKYEQLYHKDDESLQRSNKKTRTARISDDTLFP</sequence>
<dbReference type="EMBL" id="JAOPGA020000217">
    <property type="protein sequence ID" value="KAL0477683.1"/>
    <property type="molecule type" value="Genomic_DNA"/>
</dbReference>
<evidence type="ECO:0000313" key="3">
    <source>
        <dbReference type="EMBL" id="KAL0477683.1"/>
    </source>
</evidence>
<feature type="coiled-coil region" evidence="1">
    <location>
        <begin position="233"/>
        <end position="267"/>
    </location>
</feature>